<protein>
    <submittedName>
        <fullName evidence="9">Di-and tricarboxylate transporter</fullName>
    </submittedName>
</protein>
<sequence>MFELFTLSSTQSAVLTLVVVLVMFALFLKEVFPTEVVAMIGASILLITGVLPYEDALAVFANPAPWTIAAMFIIVGALVRTGALTTLTQTAERQAQQNPARAIGGALVFVALASGIMNNTPLVVVMIPVFVQLAKTLGTSASKLLIPLSYAAIVGGTMTLLGTSTNLLVDGVARGQGLEPFGILEILPVGVVVVLWTFFYLYFIGSRLLPERTSMAGLLSDKSRMKFFSEAIITRDSNLIGREVLDVKLFKRDGVRLIDVIRGDASLRRNLKDVVLQAGDKVVLRTAMTELLSLQTNKDLRRIDQVSAVETTTVEALITPNCRMVGRTLGSMRLRRRFAVYPLAVHRRDTNLSQLDDVVIRVGDTLLLEGATEDIQRLTREMNLGDVSLPSERAYRRGHAPIAIGVLLGVVLLAALNVAPILLLAMVGVTIVLATKCIDAEEAFGFVDGQLMALIFAMLCVGSALQSSGAVLLIADTLSPVMQVLPGFFVILAVYLLSSILTELVSNNAVAVVMTPIAIGLAATLGVDPRPLVVAVMIAASASFATPIGYQTNTLVYGPGGYKFADFLKVGIPLNLSLAPIVSFVIPYIWPL</sequence>
<evidence type="ECO:0000256" key="1">
    <source>
        <dbReference type="ARBA" id="ARBA00004141"/>
    </source>
</evidence>
<dbReference type="PROSITE" id="PS51202">
    <property type="entry name" value="RCK_C"/>
    <property type="match status" value="2"/>
</dbReference>
<dbReference type="InterPro" id="IPR036721">
    <property type="entry name" value="RCK_C_sf"/>
</dbReference>
<evidence type="ECO:0000259" key="8">
    <source>
        <dbReference type="PROSITE" id="PS51202"/>
    </source>
</evidence>
<evidence type="ECO:0000313" key="10">
    <source>
        <dbReference type="Proteomes" id="UP000184074"/>
    </source>
</evidence>
<feature type="transmembrane region" description="Helical" evidence="7">
    <location>
        <begin position="451"/>
        <end position="474"/>
    </location>
</feature>
<keyword evidence="6 7" id="KW-0472">Membrane</keyword>
<keyword evidence="10" id="KW-1185">Reference proteome</keyword>
<feature type="transmembrane region" description="Helical" evidence="7">
    <location>
        <begin position="481"/>
        <end position="501"/>
    </location>
</feature>
<dbReference type="AlphaFoldDB" id="A0A1M5N7X3"/>
<keyword evidence="5 7" id="KW-1133">Transmembrane helix</keyword>
<dbReference type="GO" id="GO:0006813">
    <property type="term" value="P:potassium ion transport"/>
    <property type="evidence" value="ECO:0007669"/>
    <property type="project" value="InterPro"/>
</dbReference>
<feature type="transmembrane region" description="Helical" evidence="7">
    <location>
        <begin position="99"/>
        <end position="116"/>
    </location>
</feature>
<feature type="transmembrane region" description="Helical" evidence="7">
    <location>
        <begin position="402"/>
        <end position="431"/>
    </location>
</feature>
<evidence type="ECO:0000256" key="2">
    <source>
        <dbReference type="ARBA" id="ARBA00022448"/>
    </source>
</evidence>
<name>A0A1M5N7X3_9RHOB</name>
<dbReference type="GO" id="GO:0005886">
    <property type="term" value="C:plasma membrane"/>
    <property type="evidence" value="ECO:0007669"/>
    <property type="project" value="TreeGrafter"/>
</dbReference>
<comment type="subcellular location">
    <subcellularLocation>
        <location evidence="1">Membrane</location>
        <topology evidence="1">Multi-pass membrane protein</topology>
    </subcellularLocation>
</comment>
<reference evidence="9 10" key="1">
    <citation type="submission" date="2016-11" db="EMBL/GenBank/DDBJ databases">
        <authorList>
            <person name="Jaros S."/>
            <person name="Januszkiewicz K."/>
            <person name="Wedrychowicz H."/>
        </authorList>
    </citation>
    <scope>NUCLEOTIDE SEQUENCE [LARGE SCALE GENOMIC DNA]</scope>
    <source>
        <strain evidence="9 10">DSM 28715</strain>
    </source>
</reference>
<keyword evidence="3 7" id="KW-0812">Transmembrane</keyword>
<dbReference type="EMBL" id="FQXB01000001">
    <property type="protein sequence ID" value="SHG85577.1"/>
    <property type="molecule type" value="Genomic_DNA"/>
</dbReference>
<dbReference type="RefSeq" id="WP_072899941.1">
    <property type="nucleotide sequence ID" value="NZ_FQXB01000001.1"/>
</dbReference>
<dbReference type="InterPro" id="IPR006037">
    <property type="entry name" value="RCK_C"/>
</dbReference>
<dbReference type="InterPro" id="IPR031312">
    <property type="entry name" value="Na/sul_symport_CS"/>
</dbReference>
<feature type="transmembrane region" description="Helical" evidence="7">
    <location>
        <begin position="12"/>
        <end position="29"/>
    </location>
</feature>
<dbReference type="STRING" id="1508389.SAMN05444003_1231"/>
<keyword evidence="2" id="KW-0813">Transport</keyword>
<dbReference type="SUPFAM" id="SSF116726">
    <property type="entry name" value="TrkA C-terminal domain-like"/>
    <property type="match status" value="2"/>
</dbReference>
<feature type="transmembrane region" description="Helical" evidence="7">
    <location>
        <begin position="65"/>
        <end position="87"/>
    </location>
</feature>
<evidence type="ECO:0000256" key="4">
    <source>
        <dbReference type="ARBA" id="ARBA00022737"/>
    </source>
</evidence>
<evidence type="ECO:0000313" key="9">
    <source>
        <dbReference type="EMBL" id="SHG85577.1"/>
    </source>
</evidence>
<feature type="transmembrane region" description="Helical" evidence="7">
    <location>
        <begin position="570"/>
        <end position="590"/>
    </location>
</feature>
<dbReference type="Proteomes" id="UP000184074">
    <property type="component" value="Unassembled WGS sequence"/>
</dbReference>
<dbReference type="Gene3D" id="3.30.70.1450">
    <property type="entry name" value="Regulator of K+ conductance, C-terminal domain"/>
    <property type="match status" value="2"/>
</dbReference>
<feature type="domain" description="RCK C-terminal" evidence="8">
    <location>
        <begin position="216"/>
        <end position="300"/>
    </location>
</feature>
<feature type="transmembrane region" description="Helical" evidence="7">
    <location>
        <begin position="532"/>
        <end position="550"/>
    </location>
</feature>
<evidence type="ECO:0000256" key="3">
    <source>
        <dbReference type="ARBA" id="ARBA00022692"/>
    </source>
</evidence>
<proteinExistence type="predicted"/>
<keyword evidence="4" id="KW-0677">Repeat</keyword>
<accession>A0A1M5N7X3</accession>
<dbReference type="PANTHER" id="PTHR43652">
    <property type="entry name" value="BASIC AMINO ACID ANTIPORTER YFCC-RELATED"/>
    <property type="match status" value="1"/>
</dbReference>
<evidence type="ECO:0000256" key="7">
    <source>
        <dbReference type="SAM" id="Phobius"/>
    </source>
</evidence>
<feature type="transmembrane region" description="Helical" evidence="7">
    <location>
        <begin position="36"/>
        <end position="53"/>
    </location>
</feature>
<dbReference type="PANTHER" id="PTHR43652:SF2">
    <property type="entry name" value="BASIC AMINO ACID ANTIPORTER YFCC-RELATED"/>
    <property type="match status" value="1"/>
</dbReference>
<gene>
    <name evidence="9" type="ORF">SAMN05444003_1231</name>
</gene>
<feature type="domain" description="RCK C-terminal" evidence="8">
    <location>
        <begin position="301"/>
        <end position="384"/>
    </location>
</feature>
<dbReference type="Pfam" id="PF02080">
    <property type="entry name" value="TrkA_C"/>
    <property type="match status" value="2"/>
</dbReference>
<dbReference type="InterPro" id="IPR004680">
    <property type="entry name" value="Cit_transptr-like_dom"/>
</dbReference>
<evidence type="ECO:0000256" key="5">
    <source>
        <dbReference type="ARBA" id="ARBA00022989"/>
    </source>
</evidence>
<dbReference type="OrthoDB" id="9809303at2"/>
<organism evidence="9 10">
    <name type="scientific">Cognatiyoonia sediminum</name>
    <dbReference type="NCBI Taxonomy" id="1508389"/>
    <lineage>
        <taxon>Bacteria</taxon>
        <taxon>Pseudomonadati</taxon>
        <taxon>Pseudomonadota</taxon>
        <taxon>Alphaproteobacteria</taxon>
        <taxon>Rhodobacterales</taxon>
        <taxon>Paracoccaceae</taxon>
        <taxon>Cognatiyoonia</taxon>
    </lineage>
</organism>
<evidence type="ECO:0000256" key="6">
    <source>
        <dbReference type="ARBA" id="ARBA00023136"/>
    </source>
</evidence>
<dbReference type="GO" id="GO:0008324">
    <property type="term" value="F:monoatomic cation transmembrane transporter activity"/>
    <property type="evidence" value="ECO:0007669"/>
    <property type="project" value="InterPro"/>
</dbReference>
<feature type="transmembrane region" description="Helical" evidence="7">
    <location>
        <begin position="507"/>
        <end position="525"/>
    </location>
</feature>
<dbReference type="InterPro" id="IPR051679">
    <property type="entry name" value="DASS-Related_Transporters"/>
</dbReference>
<dbReference type="Pfam" id="PF03600">
    <property type="entry name" value="CitMHS"/>
    <property type="match status" value="1"/>
</dbReference>
<feature type="transmembrane region" description="Helical" evidence="7">
    <location>
        <begin position="181"/>
        <end position="203"/>
    </location>
</feature>
<dbReference type="PROSITE" id="PS01271">
    <property type="entry name" value="NA_SULFATE"/>
    <property type="match status" value="1"/>
</dbReference>
<feature type="transmembrane region" description="Helical" evidence="7">
    <location>
        <begin position="150"/>
        <end position="169"/>
    </location>
</feature>